<dbReference type="Pfam" id="PF00155">
    <property type="entry name" value="Aminotran_1_2"/>
    <property type="match status" value="1"/>
</dbReference>
<dbReference type="InterPro" id="IPR015421">
    <property type="entry name" value="PyrdxlP-dep_Trfase_major"/>
</dbReference>
<dbReference type="InterPro" id="IPR015422">
    <property type="entry name" value="PyrdxlP-dep_Trfase_small"/>
</dbReference>
<comment type="cofactor">
    <cofactor evidence="1">
        <name>pyridoxal 5'-phosphate</name>
        <dbReference type="ChEBI" id="CHEBI:597326"/>
    </cofactor>
</comment>
<keyword evidence="7" id="KW-0032">Aminotransferase</keyword>
<evidence type="ECO:0000256" key="3">
    <source>
        <dbReference type="ARBA" id="ARBA00022898"/>
    </source>
</evidence>
<dbReference type="SUPFAM" id="SSF53383">
    <property type="entry name" value="PLP-dependent transferases"/>
    <property type="match status" value="1"/>
</dbReference>
<evidence type="ECO:0000256" key="1">
    <source>
        <dbReference type="ARBA" id="ARBA00001933"/>
    </source>
</evidence>
<accession>A0ABN2J625</accession>
<dbReference type="Proteomes" id="UP001500618">
    <property type="component" value="Unassembled WGS sequence"/>
</dbReference>
<gene>
    <name evidence="7" type="ORF">GCM10009765_78970</name>
</gene>
<feature type="domain" description="Aminotransferase class I/classII large" evidence="6">
    <location>
        <begin position="65"/>
        <end position="362"/>
    </location>
</feature>
<evidence type="ECO:0000256" key="5">
    <source>
        <dbReference type="ARBA" id="ARBA00037974"/>
    </source>
</evidence>
<evidence type="ECO:0000313" key="8">
    <source>
        <dbReference type="Proteomes" id="UP001500618"/>
    </source>
</evidence>
<dbReference type="Gene3D" id="3.90.1150.10">
    <property type="entry name" value="Aspartate Aminotransferase, domain 1"/>
    <property type="match status" value="1"/>
</dbReference>
<protein>
    <recommendedName>
        <fullName evidence="2">cysteine-S-conjugate beta-lyase</fullName>
        <ecNumber evidence="2">4.4.1.13</ecNumber>
    </recommendedName>
</protein>
<organism evidence="7 8">
    <name type="scientific">Fodinicola feengrottensis</name>
    <dbReference type="NCBI Taxonomy" id="435914"/>
    <lineage>
        <taxon>Bacteria</taxon>
        <taxon>Bacillati</taxon>
        <taxon>Actinomycetota</taxon>
        <taxon>Actinomycetes</taxon>
        <taxon>Mycobacteriales</taxon>
        <taxon>Fodinicola</taxon>
    </lineage>
</organism>
<keyword evidence="7" id="KW-0808">Transferase</keyword>
<dbReference type="RefSeq" id="WP_344315122.1">
    <property type="nucleotide sequence ID" value="NZ_BAAANY010000043.1"/>
</dbReference>
<dbReference type="InterPro" id="IPR051798">
    <property type="entry name" value="Class-II_PLP-Dep_Aminotrans"/>
</dbReference>
<comment type="caution">
    <text evidence="7">The sequence shown here is derived from an EMBL/GenBank/DDBJ whole genome shotgun (WGS) entry which is preliminary data.</text>
</comment>
<dbReference type="EC" id="4.4.1.13" evidence="2"/>
<keyword evidence="3" id="KW-0663">Pyridoxal phosphate</keyword>
<evidence type="ECO:0000313" key="7">
    <source>
        <dbReference type="EMBL" id="GAA1718766.1"/>
    </source>
</evidence>
<evidence type="ECO:0000256" key="4">
    <source>
        <dbReference type="ARBA" id="ARBA00023239"/>
    </source>
</evidence>
<proteinExistence type="inferred from homology"/>
<dbReference type="EMBL" id="BAAANY010000043">
    <property type="protein sequence ID" value="GAA1718766.1"/>
    <property type="molecule type" value="Genomic_DNA"/>
</dbReference>
<evidence type="ECO:0000259" key="6">
    <source>
        <dbReference type="Pfam" id="PF00155"/>
    </source>
</evidence>
<dbReference type="InterPro" id="IPR015424">
    <property type="entry name" value="PyrdxlP-dep_Trfase"/>
</dbReference>
<keyword evidence="4" id="KW-0456">Lyase</keyword>
<keyword evidence="8" id="KW-1185">Reference proteome</keyword>
<evidence type="ECO:0000256" key="2">
    <source>
        <dbReference type="ARBA" id="ARBA00012224"/>
    </source>
</evidence>
<dbReference type="PANTHER" id="PTHR43525">
    <property type="entry name" value="PROTEIN MALY"/>
    <property type="match status" value="1"/>
</dbReference>
<name>A0ABN2J625_9ACTN</name>
<sequence length="382" mass="40637">MENPLTQLSLTDLRRRTSEKWRSYPADVLPLFVAELDVPLAEPVVRAVTDAMALGDCGYPYGNAYAEALGGFAQKRWGWEIDVSRTLVVPDVMLGIVEVLGLITQPGDPVIVNSPVYMPFYWFIEHAGRRAVEAPLGADHRLDLAGLNETFSRHPGAAFLLCNPQNPTGTVHSREELTEVARIAREHRVRVIADEIHAPLVLPGADFVPFLSVPGSENAFSLMSASKGWNLAGLKAAVAIAGAESAAQLNGVSPYVTDGASHVGVQAHTAALRDGGDWLDALVAGLDSNRRLLADQLADQLPTVAYQPPAATFLAWLDCRELGLGDDPAVTFLERGRVALNSGPAFGTGGAGHVRLNFATHPGIVTEAVARMATAVQSGSTA</sequence>
<dbReference type="InterPro" id="IPR004839">
    <property type="entry name" value="Aminotransferase_I/II_large"/>
</dbReference>
<reference evidence="7 8" key="1">
    <citation type="journal article" date="2019" name="Int. J. Syst. Evol. Microbiol.">
        <title>The Global Catalogue of Microorganisms (GCM) 10K type strain sequencing project: providing services to taxonomists for standard genome sequencing and annotation.</title>
        <authorList>
            <consortium name="The Broad Institute Genomics Platform"/>
            <consortium name="The Broad Institute Genome Sequencing Center for Infectious Disease"/>
            <person name="Wu L."/>
            <person name="Ma J."/>
        </authorList>
    </citation>
    <scope>NUCLEOTIDE SEQUENCE [LARGE SCALE GENOMIC DNA]</scope>
    <source>
        <strain evidence="7 8">JCM 14718</strain>
    </source>
</reference>
<comment type="similarity">
    <text evidence="5">Belongs to the class-II pyridoxal-phosphate-dependent aminotransferase family. MalY/PatB cystathionine beta-lyase subfamily.</text>
</comment>
<dbReference type="PANTHER" id="PTHR43525:SF2">
    <property type="entry name" value="CYSTATHIONINE BETA-LYASE-RELATED"/>
    <property type="match status" value="1"/>
</dbReference>
<dbReference type="Gene3D" id="3.40.640.10">
    <property type="entry name" value="Type I PLP-dependent aspartate aminotransferase-like (Major domain)"/>
    <property type="match status" value="1"/>
</dbReference>
<dbReference type="GO" id="GO:0008483">
    <property type="term" value="F:transaminase activity"/>
    <property type="evidence" value="ECO:0007669"/>
    <property type="project" value="UniProtKB-KW"/>
</dbReference>
<dbReference type="CDD" id="cd00609">
    <property type="entry name" value="AAT_like"/>
    <property type="match status" value="1"/>
</dbReference>